<gene>
    <name evidence="2" type="ORF">KY290_035811</name>
</gene>
<accession>A0ABQ7TRI2</accession>
<dbReference type="EMBL" id="JAIVGD010000028">
    <property type="protein sequence ID" value="KAH0737106.1"/>
    <property type="molecule type" value="Genomic_DNA"/>
</dbReference>
<feature type="region of interest" description="Disordered" evidence="1">
    <location>
        <begin position="11"/>
        <end position="41"/>
    </location>
</feature>
<name>A0ABQ7TRI2_SOLTU</name>
<proteinExistence type="predicted"/>
<feature type="compositionally biased region" description="Pro residues" evidence="1">
    <location>
        <begin position="14"/>
        <end position="34"/>
    </location>
</feature>
<reference evidence="2 3" key="1">
    <citation type="journal article" date="2021" name="bioRxiv">
        <title>Chromosome-scale and haplotype-resolved genome assembly of a tetraploid potato cultivar.</title>
        <authorList>
            <person name="Sun H."/>
            <person name="Jiao W.-B."/>
            <person name="Krause K."/>
            <person name="Campoy J.A."/>
            <person name="Goel M."/>
            <person name="Folz-Donahue K."/>
            <person name="Kukat C."/>
            <person name="Huettel B."/>
            <person name="Schneeberger K."/>
        </authorList>
    </citation>
    <scope>NUCLEOTIDE SEQUENCE [LARGE SCALE GENOMIC DNA]</scope>
    <source>
        <strain evidence="2">SolTubOtavaFocal</strain>
        <tissue evidence="2">Leaves</tissue>
    </source>
</reference>
<sequence length="102" mass="11353">MPFVNQHYWWDESPFPPPSPPQSPHPSSPAPSPPCVRKEATPIADTEILEVYGSSVPIHSINAPPRKRGSMLNAGEGTYVIRAKGPILKLLDQQQQQRTHQH</sequence>
<evidence type="ECO:0000313" key="2">
    <source>
        <dbReference type="EMBL" id="KAH0737106.1"/>
    </source>
</evidence>
<dbReference type="Proteomes" id="UP000826656">
    <property type="component" value="Unassembled WGS sequence"/>
</dbReference>
<protein>
    <submittedName>
        <fullName evidence="2">Uncharacterized protein</fullName>
    </submittedName>
</protein>
<organism evidence="2 3">
    <name type="scientific">Solanum tuberosum</name>
    <name type="common">Potato</name>
    <dbReference type="NCBI Taxonomy" id="4113"/>
    <lineage>
        <taxon>Eukaryota</taxon>
        <taxon>Viridiplantae</taxon>
        <taxon>Streptophyta</taxon>
        <taxon>Embryophyta</taxon>
        <taxon>Tracheophyta</taxon>
        <taxon>Spermatophyta</taxon>
        <taxon>Magnoliopsida</taxon>
        <taxon>eudicotyledons</taxon>
        <taxon>Gunneridae</taxon>
        <taxon>Pentapetalae</taxon>
        <taxon>asterids</taxon>
        <taxon>lamiids</taxon>
        <taxon>Solanales</taxon>
        <taxon>Solanaceae</taxon>
        <taxon>Solanoideae</taxon>
        <taxon>Solaneae</taxon>
        <taxon>Solanum</taxon>
    </lineage>
</organism>
<evidence type="ECO:0000313" key="3">
    <source>
        <dbReference type="Proteomes" id="UP000826656"/>
    </source>
</evidence>
<comment type="caution">
    <text evidence="2">The sequence shown here is derived from an EMBL/GenBank/DDBJ whole genome shotgun (WGS) entry which is preliminary data.</text>
</comment>
<evidence type="ECO:0000256" key="1">
    <source>
        <dbReference type="SAM" id="MobiDB-lite"/>
    </source>
</evidence>
<keyword evidence="3" id="KW-1185">Reference proteome</keyword>